<keyword evidence="3" id="KW-0805">Transcription regulation</keyword>
<dbReference type="InterPro" id="IPR036388">
    <property type="entry name" value="WH-like_DNA-bd_sf"/>
</dbReference>
<organism evidence="11 12">
    <name type="scientific">Secundilactobacillus odoratitofui DSM 19909 = JCM 15043</name>
    <dbReference type="NCBI Taxonomy" id="1423776"/>
    <lineage>
        <taxon>Bacteria</taxon>
        <taxon>Bacillati</taxon>
        <taxon>Bacillota</taxon>
        <taxon>Bacilli</taxon>
        <taxon>Lactobacillales</taxon>
        <taxon>Lactobacillaceae</taxon>
        <taxon>Secundilactobacillus</taxon>
    </lineage>
</organism>
<dbReference type="PROSITE" id="PS51755">
    <property type="entry name" value="OMPR_PHOB"/>
    <property type="match status" value="1"/>
</dbReference>
<dbReference type="GO" id="GO:0000976">
    <property type="term" value="F:transcription cis-regulatory region binding"/>
    <property type="evidence" value="ECO:0007669"/>
    <property type="project" value="TreeGrafter"/>
</dbReference>
<protein>
    <submittedName>
        <fullName evidence="11">Two-component response regulator</fullName>
    </submittedName>
</protein>
<evidence type="ECO:0000256" key="6">
    <source>
        <dbReference type="ARBA" id="ARBA00023163"/>
    </source>
</evidence>
<evidence type="ECO:0000313" key="12">
    <source>
        <dbReference type="Proteomes" id="UP000051160"/>
    </source>
</evidence>
<evidence type="ECO:0000256" key="3">
    <source>
        <dbReference type="ARBA" id="ARBA00023015"/>
    </source>
</evidence>
<dbReference type="GO" id="GO:0005829">
    <property type="term" value="C:cytosol"/>
    <property type="evidence" value="ECO:0007669"/>
    <property type="project" value="TreeGrafter"/>
</dbReference>
<evidence type="ECO:0000256" key="4">
    <source>
        <dbReference type="ARBA" id="ARBA00023125"/>
    </source>
</evidence>
<dbReference type="SUPFAM" id="SSF52172">
    <property type="entry name" value="CheY-like"/>
    <property type="match status" value="1"/>
</dbReference>
<evidence type="ECO:0000256" key="7">
    <source>
        <dbReference type="PROSITE-ProRule" id="PRU00169"/>
    </source>
</evidence>
<gene>
    <name evidence="11" type="ORF">FD04_GL000800</name>
</gene>
<dbReference type="InterPro" id="IPR001867">
    <property type="entry name" value="OmpR/PhoB-type_DNA-bd"/>
</dbReference>
<dbReference type="Gene3D" id="3.40.50.2300">
    <property type="match status" value="1"/>
</dbReference>
<keyword evidence="12" id="KW-1185">Reference proteome</keyword>
<dbReference type="FunFam" id="1.10.10.10:FF:000018">
    <property type="entry name" value="DNA-binding response regulator ResD"/>
    <property type="match status" value="1"/>
</dbReference>
<dbReference type="Pfam" id="PF00072">
    <property type="entry name" value="Response_reg"/>
    <property type="match status" value="1"/>
</dbReference>
<reference evidence="11 12" key="1">
    <citation type="journal article" date="2015" name="Genome Announc.">
        <title>Expanding the biotechnology potential of lactobacilli through comparative genomics of 213 strains and associated genera.</title>
        <authorList>
            <person name="Sun Z."/>
            <person name="Harris H.M."/>
            <person name="McCann A."/>
            <person name="Guo C."/>
            <person name="Argimon S."/>
            <person name="Zhang W."/>
            <person name="Yang X."/>
            <person name="Jeffery I.B."/>
            <person name="Cooney J.C."/>
            <person name="Kagawa T.F."/>
            <person name="Liu W."/>
            <person name="Song Y."/>
            <person name="Salvetti E."/>
            <person name="Wrobel A."/>
            <person name="Rasinkangas P."/>
            <person name="Parkhill J."/>
            <person name="Rea M.C."/>
            <person name="O'Sullivan O."/>
            <person name="Ritari J."/>
            <person name="Douillard F.P."/>
            <person name="Paul Ross R."/>
            <person name="Yang R."/>
            <person name="Briner A.E."/>
            <person name="Felis G.E."/>
            <person name="de Vos W.M."/>
            <person name="Barrangou R."/>
            <person name="Klaenhammer T.R."/>
            <person name="Caufield P.W."/>
            <person name="Cui Y."/>
            <person name="Zhang H."/>
            <person name="O'Toole P.W."/>
        </authorList>
    </citation>
    <scope>NUCLEOTIDE SEQUENCE [LARGE SCALE GENOMIC DNA]</scope>
    <source>
        <strain evidence="11 12">DSM 19909</strain>
    </source>
</reference>
<evidence type="ECO:0000259" key="10">
    <source>
        <dbReference type="PROSITE" id="PS51755"/>
    </source>
</evidence>
<dbReference type="SMART" id="SM00448">
    <property type="entry name" value="REC"/>
    <property type="match status" value="1"/>
</dbReference>
<evidence type="ECO:0000313" key="11">
    <source>
        <dbReference type="EMBL" id="KRK97828.1"/>
    </source>
</evidence>
<comment type="caution">
    <text evidence="11">The sequence shown here is derived from an EMBL/GenBank/DDBJ whole genome shotgun (WGS) entry which is preliminary data.</text>
</comment>
<dbReference type="GO" id="GO:0000156">
    <property type="term" value="F:phosphorelay response regulator activity"/>
    <property type="evidence" value="ECO:0007669"/>
    <property type="project" value="TreeGrafter"/>
</dbReference>
<dbReference type="AlphaFoldDB" id="A0A0R1LXB0"/>
<evidence type="ECO:0000256" key="2">
    <source>
        <dbReference type="ARBA" id="ARBA00023012"/>
    </source>
</evidence>
<dbReference type="CDD" id="cd00383">
    <property type="entry name" value="trans_reg_C"/>
    <property type="match status" value="1"/>
</dbReference>
<dbReference type="PATRIC" id="fig|1423776.4.peg.807"/>
<dbReference type="STRING" id="1423776.FD04_GL000800"/>
<dbReference type="InterPro" id="IPR011006">
    <property type="entry name" value="CheY-like_superfamily"/>
</dbReference>
<dbReference type="InterPro" id="IPR001789">
    <property type="entry name" value="Sig_transdc_resp-reg_receiver"/>
</dbReference>
<dbReference type="PANTHER" id="PTHR48111">
    <property type="entry name" value="REGULATOR OF RPOS"/>
    <property type="match status" value="1"/>
</dbReference>
<feature type="DNA-binding region" description="OmpR/PhoB-type" evidence="8">
    <location>
        <begin position="128"/>
        <end position="226"/>
    </location>
</feature>
<accession>A0A0R1LXB0</accession>
<dbReference type="Proteomes" id="UP000051160">
    <property type="component" value="Unassembled WGS sequence"/>
</dbReference>
<dbReference type="SMART" id="SM00862">
    <property type="entry name" value="Trans_reg_C"/>
    <property type="match status" value="1"/>
</dbReference>
<evidence type="ECO:0000256" key="1">
    <source>
        <dbReference type="ARBA" id="ARBA00022553"/>
    </source>
</evidence>
<keyword evidence="6" id="KW-0804">Transcription</keyword>
<feature type="modified residue" description="4-aspartylphosphate" evidence="7">
    <location>
        <position position="55"/>
    </location>
</feature>
<keyword evidence="2" id="KW-0902">Two-component regulatory system</keyword>
<dbReference type="Gene3D" id="1.10.10.10">
    <property type="entry name" value="Winged helix-like DNA-binding domain superfamily/Winged helix DNA-binding domain"/>
    <property type="match status" value="1"/>
</dbReference>
<keyword evidence="5" id="KW-0010">Activator</keyword>
<dbReference type="GO" id="GO:0006355">
    <property type="term" value="P:regulation of DNA-templated transcription"/>
    <property type="evidence" value="ECO:0007669"/>
    <property type="project" value="InterPro"/>
</dbReference>
<keyword evidence="4 8" id="KW-0238">DNA-binding</keyword>
<feature type="domain" description="OmpR/PhoB-type" evidence="10">
    <location>
        <begin position="128"/>
        <end position="226"/>
    </location>
</feature>
<dbReference type="Pfam" id="PF00486">
    <property type="entry name" value="Trans_reg_C"/>
    <property type="match status" value="1"/>
</dbReference>
<evidence type="ECO:0000256" key="5">
    <source>
        <dbReference type="ARBA" id="ARBA00023159"/>
    </source>
</evidence>
<dbReference type="InterPro" id="IPR039420">
    <property type="entry name" value="WalR-like"/>
</dbReference>
<name>A0A0R1LXB0_9LACO</name>
<dbReference type="EMBL" id="AZEE01000028">
    <property type="protein sequence ID" value="KRK97828.1"/>
    <property type="molecule type" value="Genomic_DNA"/>
</dbReference>
<dbReference type="GO" id="GO:0032993">
    <property type="term" value="C:protein-DNA complex"/>
    <property type="evidence" value="ECO:0007669"/>
    <property type="project" value="TreeGrafter"/>
</dbReference>
<proteinExistence type="predicted"/>
<dbReference type="PROSITE" id="PS50110">
    <property type="entry name" value="RESPONSE_REGULATORY"/>
    <property type="match status" value="1"/>
</dbReference>
<feature type="domain" description="Response regulatory" evidence="9">
    <location>
        <begin position="7"/>
        <end position="119"/>
    </location>
</feature>
<dbReference type="CDD" id="cd17574">
    <property type="entry name" value="REC_OmpR"/>
    <property type="match status" value="1"/>
</dbReference>
<dbReference type="PANTHER" id="PTHR48111:SF2">
    <property type="entry name" value="RESPONSE REGULATOR SAER"/>
    <property type="match status" value="1"/>
</dbReference>
<evidence type="ECO:0000259" key="9">
    <source>
        <dbReference type="PROSITE" id="PS50110"/>
    </source>
</evidence>
<sequence length="226" mass="25618">MVAALKTILIIEDNNDMQELLKGFLAQAFNIIPAYSGTEGLLLFGQQPVSLILLDRLLPGKSGDEVLKIIRKTSQVPIIILTALDDSKDIAALLMAGANDYVTKPFNIEELKARIAVQLRQTQPQMATMPLHHHSVTLLPDQFKITNGNQTLTLKRKECEILQLLFQNPSTIFTREKLYEQIWRTPYLGDENTINVHLSNLRHKLEQLDPEHEYIETIWGIGVRLA</sequence>
<evidence type="ECO:0000256" key="8">
    <source>
        <dbReference type="PROSITE-ProRule" id="PRU01091"/>
    </source>
</evidence>
<keyword evidence="1 7" id="KW-0597">Phosphoprotein</keyword>